<reference evidence="1" key="1">
    <citation type="submission" date="2022-12" db="EMBL/GenBank/DDBJ databases">
        <authorList>
            <person name="Petersen C."/>
        </authorList>
    </citation>
    <scope>NUCLEOTIDE SEQUENCE</scope>
    <source>
        <strain evidence="1">IBT 3081</strain>
    </source>
</reference>
<proteinExistence type="predicted"/>
<evidence type="ECO:0000313" key="2">
    <source>
        <dbReference type="Proteomes" id="UP001147752"/>
    </source>
</evidence>
<gene>
    <name evidence="1" type="ORF">N7517_008661</name>
</gene>
<reference evidence="1" key="2">
    <citation type="journal article" date="2023" name="IMA Fungus">
        <title>Comparative genomic study of the Penicillium genus elucidates a diverse pangenome and 15 lateral gene transfer events.</title>
        <authorList>
            <person name="Petersen C."/>
            <person name="Sorensen T."/>
            <person name="Nielsen M.R."/>
            <person name="Sondergaard T.E."/>
            <person name="Sorensen J.L."/>
            <person name="Fitzpatrick D.A."/>
            <person name="Frisvad J.C."/>
            <person name="Nielsen K.L."/>
        </authorList>
    </citation>
    <scope>NUCLEOTIDE SEQUENCE</scope>
    <source>
        <strain evidence="1">IBT 3081</strain>
    </source>
</reference>
<dbReference type="Proteomes" id="UP001147752">
    <property type="component" value="Unassembled WGS sequence"/>
</dbReference>
<comment type="caution">
    <text evidence="1">The sequence shown here is derived from an EMBL/GenBank/DDBJ whole genome shotgun (WGS) entry which is preliminary data.</text>
</comment>
<accession>A0A9W9RUA6</accession>
<protein>
    <submittedName>
        <fullName evidence="1">Uncharacterized protein</fullName>
    </submittedName>
</protein>
<dbReference type="EMBL" id="JAPZBT010000003">
    <property type="protein sequence ID" value="KAJ5365775.1"/>
    <property type="molecule type" value="Genomic_DNA"/>
</dbReference>
<keyword evidence="2" id="KW-1185">Reference proteome</keyword>
<evidence type="ECO:0000313" key="1">
    <source>
        <dbReference type="EMBL" id="KAJ5365775.1"/>
    </source>
</evidence>
<sequence>MRTYHVIPPPLRRSC</sequence>
<organism evidence="1 2">
    <name type="scientific">Penicillium concentricum</name>
    <dbReference type="NCBI Taxonomy" id="293559"/>
    <lineage>
        <taxon>Eukaryota</taxon>
        <taxon>Fungi</taxon>
        <taxon>Dikarya</taxon>
        <taxon>Ascomycota</taxon>
        <taxon>Pezizomycotina</taxon>
        <taxon>Eurotiomycetes</taxon>
        <taxon>Eurotiomycetidae</taxon>
        <taxon>Eurotiales</taxon>
        <taxon>Aspergillaceae</taxon>
        <taxon>Penicillium</taxon>
    </lineage>
</organism>
<name>A0A9W9RUA6_9EURO</name>